<evidence type="ECO:0000256" key="2">
    <source>
        <dbReference type="SAM" id="Phobius"/>
    </source>
</evidence>
<feature type="transmembrane region" description="Helical" evidence="2">
    <location>
        <begin position="12"/>
        <end position="33"/>
    </location>
</feature>
<keyword evidence="2" id="KW-1133">Transmembrane helix</keyword>
<organism evidence="3 4">
    <name type="scientific">Lasius platythorax</name>
    <dbReference type="NCBI Taxonomy" id="488582"/>
    <lineage>
        <taxon>Eukaryota</taxon>
        <taxon>Metazoa</taxon>
        <taxon>Ecdysozoa</taxon>
        <taxon>Arthropoda</taxon>
        <taxon>Hexapoda</taxon>
        <taxon>Insecta</taxon>
        <taxon>Pterygota</taxon>
        <taxon>Neoptera</taxon>
        <taxon>Endopterygota</taxon>
        <taxon>Hymenoptera</taxon>
        <taxon>Apocrita</taxon>
        <taxon>Aculeata</taxon>
        <taxon>Formicoidea</taxon>
        <taxon>Formicidae</taxon>
        <taxon>Formicinae</taxon>
        <taxon>Lasius</taxon>
        <taxon>Lasius</taxon>
    </lineage>
</organism>
<gene>
    <name evidence="3" type="ORF">LPLAT_LOCUS5920</name>
</gene>
<dbReference type="EMBL" id="OZ034825">
    <property type="protein sequence ID" value="CAL1679796.1"/>
    <property type="molecule type" value="Genomic_DNA"/>
</dbReference>
<feature type="transmembrane region" description="Helical" evidence="2">
    <location>
        <begin position="39"/>
        <end position="60"/>
    </location>
</feature>
<feature type="region of interest" description="Disordered" evidence="1">
    <location>
        <begin position="149"/>
        <end position="190"/>
    </location>
</feature>
<sequence>MSKMRILQDADCSGRTLATLLIVWVTTAMVASILLKWEYMWIVLAILTLLFLLVCGYTAYNVKRTHARILIEQQRRAIRTVSSIAAANRREIELSTYSTHLHTDLPPSYASVVTTQTTTSTSPGALSGEDKYEDPPPYSIVIASLDNTQENRNAEISSESNVSPSKFTNNAADAAAATSASTSITCPPGR</sequence>
<keyword evidence="2" id="KW-0472">Membrane</keyword>
<evidence type="ECO:0000313" key="3">
    <source>
        <dbReference type="EMBL" id="CAL1679796.1"/>
    </source>
</evidence>
<evidence type="ECO:0000313" key="4">
    <source>
        <dbReference type="Proteomes" id="UP001497644"/>
    </source>
</evidence>
<dbReference type="Proteomes" id="UP001497644">
    <property type="component" value="Chromosome 2"/>
</dbReference>
<proteinExistence type="predicted"/>
<evidence type="ECO:0000256" key="1">
    <source>
        <dbReference type="SAM" id="MobiDB-lite"/>
    </source>
</evidence>
<keyword evidence="4" id="KW-1185">Reference proteome</keyword>
<dbReference type="AlphaFoldDB" id="A0AAV2NKG3"/>
<reference evidence="3" key="1">
    <citation type="submission" date="2024-04" db="EMBL/GenBank/DDBJ databases">
        <authorList>
            <consortium name="Molecular Ecology Group"/>
        </authorList>
    </citation>
    <scope>NUCLEOTIDE SEQUENCE</scope>
</reference>
<protein>
    <submittedName>
        <fullName evidence="3">Uncharacterized protein</fullName>
    </submittedName>
</protein>
<name>A0AAV2NKG3_9HYME</name>
<keyword evidence="2" id="KW-0812">Transmembrane</keyword>
<feature type="compositionally biased region" description="Polar residues" evidence="1">
    <location>
        <begin position="149"/>
        <end position="167"/>
    </location>
</feature>
<accession>A0AAV2NKG3</accession>
<feature type="compositionally biased region" description="Low complexity" evidence="1">
    <location>
        <begin position="168"/>
        <end position="183"/>
    </location>
</feature>